<dbReference type="SUPFAM" id="SSF46785">
    <property type="entry name" value="Winged helix' DNA-binding domain"/>
    <property type="match status" value="1"/>
</dbReference>
<dbReference type="Pfam" id="PF03466">
    <property type="entry name" value="LysR_substrate"/>
    <property type="match status" value="1"/>
</dbReference>
<keyword evidence="4" id="KW-0804">Transcription</keyword>
<evidence type="ECO:0000256" key="4">
    <source>
        <dbReference type="ARBA" id="ARBA00023163"/>
    </source>
</evidence>
<evidence type="ECO:0000256" key="3">
    <source>
        <dbReference type="ARBA" id="ARBA00023125"/>
    </source>
</evidence>
<proteinExistence type="inferred from homology"/>
<gene>
    <name evidence="6" type="ORF">AOA14_07175</name>
</gene>
<dbReference type="PROSITE" id="PS50931">
    <property type="entry name" value="HTH_LYSR"/>
    <property type="match status" value="1"/>
</dbReference>
<organism evidence="6 7">
    <name type="scientific">Sphingopyxis terrae subsp. terrae NBRC 15098</name>
    <dbReference type="NCBI Taxonomy" id="1219058"/>
    <lineage>
        <taxon>Bacteria</taxon>
        <taxon>Pseudomonadati</taxon>
        <taxon>Pseudomonadota</taxon>
        <taxon>Alphaproteobacteria</taxon>
        <taxon>Sphingomonadales</taxon>
        <taxon>Sphingomonadaceae</taxon>
        <taxon>Sphingopyxis</taxon>
    </lineage>
</organism>
<dbReference type="STRING" id="1219058.AOA14_07175"/>
<dbReference type="RefSeq" id="WP_062901279.1">
    <property type="nucleotide sequence ID" value="NZ_CP013342.1"/>
</dbReference>
<evidence type="ECO:0000313" key="7">
    <source>
        <dbReference type="Proteomes" id="UP000076234"/>
    </source>
</evidence>
<protein>
    <recommendedName>
        <fullName evidence="5">HTH lysR-type domain-containing protein</fullName>
    </recommendedName>
</protein>
<dbReference type="EMBL" id="CP013342">
    <property type="protein sequence ID" value="AMU94387.1"/>
    <property type="molecule type" value="Genomic_DNA"/>
</dbReference>
<evidence type="ECO:0000259" key="5">
    <source>
        <dbReference type="PROSITE" id="PS50931"/>
    </source>
</evidence>
<comment type="similarity">
    <text evidence="1">Belongs to the LysR transcriptional regulatory family.</text>
</comment>
<dbReference type="Pfam" id="PF00126">
    <property type="entry name" value="HTH_1"/>
    <property type="match status" value="1"/>
</dbReference>
<dbReference type="Proteomes" id="UP000076234">
    <property type="component" value="Chromosome"/>
</dbReference>
<dbReference type="PANTHER" id="PTHR30537:SF3">
    <property type="entry name" value="TRANSCRIPTIONAL REGULATORY PROTEIN"/>
    <property type="match status" value="1"/>
</dbReference>
<dbReference type="PANTHER" id="PTHR30537">
    <property type="entry name" value="HTH-TYPE TRANSCRIPTIONAL REGULATOR"/>
    <property type="match status" value="1"/>
</dbReference>
<dbReference type="InterPro" id="IPR036390">
    <property type="entry name" value="WH_DNA-bd_sf"/>
</dbReference>
<dbReference type="SUPFAM" id="SSF53850">
    <property type="entry name" value="Periplasmic binding protein-like II"/>
    <property type="match status" value="1"/>
</dbReference>
<dbReference type="GO" id="GO:0006351">
    <property type="term" value="P:DNA-templated transcription"/>
    <property type="evidence" value="ECO:0007669"/>
    <property type="project" value="TreeGrafter"/>
</dbReference>
<evidence type="ECO:0000256" key="2">
    <source>
        <dbReference type="ARBA" id="ARBA00023015"/>
    </source>
</evidence>
<dbReference type="InterPro" id="IPR036388">
    <property type="entry name" value="WH-like_DNA-bd_sf"/>
</dbReference>
<reference evidence="7" key="1">
    <citation type="submission" date="2015-11" db="EMBL/GenBank/DDBJ databases">
        <title>Complete genome sequence of a polyethylene glycol-degrading strain Sphingopyxis terrae strain 203-1 (NBRC 15098).</title>
        <authorList>
            <person name="Yoshiyuki O."/>
            <person name="Shouta N."/>
            <person name="Nagata Y."/>
            <person name="Numata M."/>
            <person name="Tsuchikane K."/>
            <person name="Hosoyama A."/>
            <person name="Yamazoe A."/>
            <person name="Tsuda M."/>
            <person name="Fujita N."/>
            <person name="Kawai F."/>
        </authorList>
    </citation>
    <scope>NUCLEOTIDE SEQUENCE [LARGE SCALE GENOMIC DNA]</scope>
    <source>
        <strain evidence="7">203-1</strain>
    </source>
</reference>
<accession>A0A142VYM7</accession>
<dbReference type="InterPro" id="IPR000847">
    <property type="entry name" value="LysR_HTH_N"/>
</dbReference>
<evidence type="ECO:0000256" key="1">
    <source>
        <dbReference type="ARBA" id="ARBA00009437"/>
    </source>
</evidence>
<dbReference type="Gene3D" id="1.10.10.10">
    <property type="entry name" value="Winged helix-like DNA-binding domain superfamily/Winged helix DNA-binding domain"/>
    <property type="match status" value="1"/>
</dbReference>
<feature type="domain" description="HTH lysR-type" evidence="5">
    <location>
        <begin position="1"/>
        <end position="58"/>
    </location>
</feature>
<keyword evidence="2" id="KW-0805">Transcription regulation</keyword>
<keyword evidence="3" id="KW-0238">DNA-binding</keyword>
<dbReference type="InterPro" id="IPR005119">
    <property type="entry name" value="LysR_subst-bd"/>
</dbReference>
<name>A0A142VYM7_9SPHN</name>
<reference evidence="6 7" key="2">
    <citation type="journal article" date="2016" name="Genome Announc.">
        <title>Complete Genome Sequence of Sphingopyxis terrae Strain 203-1 (NBRC 111660), a Polyethylene Glycol Degrader.</title>
        <authorList>
            <person name="Ohtsubo Y."/>
            <person name="Nonoyama S."/>
            <person name="Nagata Y."/>
            <person name="Numata M."/>
            <person name="Tsuchikane K."/>
            <person name="Hosoyama A."/>
            <person name="Yamazoe A."/>
            <person name="Tsuda M."/>
            <person name="Fujita N."/>
            <person name="Kawai F."/>
        </authorList>
    </citation>
    <scope>NUCLEOTIDE SEQUENCE [LARGE SCALE GENOMIC DNA]</scope>
    <source>
        <strain evidence="6 7">203-1</strain>
    </source>
</reference>
<dbReference type="Gene3D" id="3.40.190.290">
    <property type="match status" value="1"/>
</dbReference>
<sequence>MQWDDLKYFLALFRSGTLSAAARTLGAEHSTVARRIASLEEGLGMRLFERSGRGFSLTAEGEAIADIAARVEEETLNIARVAQGRQSDLAGVVRISAPPTFASRFIAPRLTALRRRYPGIELELAGDSRAISLSRRDADIAIRLSRPTTGSIVTRRVGTMAFGLYGQRDYLAKAAACDRDFLGYDDSLDHVLQQQWLRRLEPDLRLAFRSNELTTLHEAAAAGMGLAVLPRFLGDPDERLAMVATPSPPPSRELWLLVHPDLRRSPRIRAVLDHIVDIVIAGRAILDPEGAASD</sequence>
<dbReference type="InterPro" id="IPR058163">
    <property type="entry name" value="LysR-type_TF_proteobact-type"/>
</dbReference>
<evidence type="ECO:0000313" key="6">
    <source>
        <dbReference type="EMBL" id="AMU94387.1"/>
    </source>
</evidence>
<dbReference type="KEGG" id="ster:AOA14_07175"/>
<dbReference type="AlphaFoldDB" id="A0A142VYM7"/>
<dbReference type="GO" id="GO:0043565">
    <property type="term" value="F:sequence-specific DNA binding"/>
    <property type="evidence" value="ECO:0007669"/>
    <property type="project" value="TreeGrafter"/>
</dbReference>
<dbReference type="GO" id="GO:0003700">
    <property type="term" value="F:DNA-binding transcription factor activity"/>
    <property type="evidence" value="ECO:0007669"/>
    <property type="project" value="InterPro"/>
</dbReference>